<evidence type="ECO:0000313" key="3">
    <source>
        <dbReference type="Proteomes" id="UP000308828"/>
    </source>
</evidence>
<reference evidence="2 3" key="1">
    <citation type="submission" date="2019-04" db="EMBL/GenBank/DDBJ databases">
        <title>Genome sequence of strain shin9-1.</title>
        <authorList>
            <person name="Gao J."/>
            <person name="Sun J."/>
        </authorList>
    </citation>
    <scope>NUCLEOTIDE SEQUENCE [LARGE SCALE GENOMIC DNA]</scope>
    <source>
        <strain evidence="3">shin9-1</strain>
    </source>
</reference>
<keyword evidence="1" id="KW-1133">Transmembrane helix</keyword>
<gene>
    <name evidence="2" type="ORF">FAA97_10015</name>
</gene>
<dbReference type="OrthoDB" id="8369027at2"/>
<dbReference type="RefSeq" id="WP_136598405.1">
    <property type="nucleotide sequence ID" value="NZ_STGV01000003.1"/>
</dbReference>
<feature type="transmembrane region" description="Helical" evidence="1">
    <location>
        <begin position="39"/>
        <end position="59"/>
    </location>
</feature>
<keyword evidence="1" id="KW-0472">Membrane</keyword>
<organism evidence="2 3">
    <name type="scientific">Peteryoungia ipomoeae</name>
    <dbReference type="NCBI Taxonomy" id="1210932"/>
    <lineage>
        <taxon>Bacteria</taxon>
        <taxon>Pseudomonadati</taxon>
        <taxon>Pseudomonadota</taxon>
        <taxon>Alphaproteobacteria</taxon>
        <taxon>Hyphomicrobiales</taxon>
        <taxon>Rhizobiaceae</taxon>
        <taxon>Peteryoungia</taxon>
    </lineage>
</organism>
<dbReference type="EMBL" id="STGV01000003">
    <property type="protein sequence ID" value="THV22961.1"/>
    <property type="molecule type" value="Genomic_DNA"/>
</dbReference>
<name>A0A4S8P105_9HYPH</name>
<dbReference type="InterPro" id="IPR047730">
    <property type="entry name" value="ABZJ_00895-like"/>
</dbReference>
<feature type="transmembrane region" description="Helical" evidence="1">
    <location>
        <begin position="71"/>
        <end position="96"/>
    </location>
</feature>
<dbReference type="AlphaFoldDB" id="A0A4S8P105"/>
<feature type="transmembrane region" description="Helical" evidence="1">
    <location>
        <begin position="12"/>
        <end position="33"/>
    </location>
</feature>
<sequence>MRALLPGLLTRYTATLIGLQVLMLILFVVAEALGWDEDLFRAANVAILIGSATTAGNYVGQQLRAKPSWSLSFGLAFFMSLVSLALGTLLFALMMISGGVEAAEVSGLVDEMGLGSVGAALVFLGFGLLLSYPVTLVGLRIGAGAAAKLAQKEDAEKAANATA</sequence>
<feature type="transmembrane region" description="Helical" evidence="1">
    <location>
        <begin position="116"/>
        <end position="139"/>
    </location>
</feature>
<evidence type="ECO:0000256" key="1">
    <source>
        <dbReference type="SAM" id="Phobius"/>
    </source>
</evidence>
<dbReference type="NCBIfam" id="NF038216">
    <property type="entry name" value="ABZJ_00895_fam"/>
    <property type="match status" value="1"/>
</dbReference>
<accession>A0A4S8P105</accession>
<keyword evidence="3" id="KW-1185">Reference proteome</keyword>
<proteinExistence type="predicted"/>
<keyword evidence="1" id="KW-0812">Transmembrane</keyword>
<evidence type="ECO:0000313" key="2">
    <source>
        <dbReference type="EMBL" id="THV22961.1"/>
    </source>
</evidence>
<protein>
    <submittedName>
        <fullName evidence="2">Uncharacterized protein</fullName>
    </submittedName>
</protein>
<comment type="caution">
    <text evidence="2">The sequence shown here is derived from an EMBL/GenBank/DDBJ whole genome shotgun (WGS) entry which is preliminary data.</text>
</comment>
<dbReference type="Proteomes" id="UP000308828">
    <property type="component" value="Unassembled WGS sequence"/>
</dbReference>